<comment type="caution">
    <text evidence="1">The sequence shown here is derived from an EMBL/GenBank/DDBJ whole genome shotgun (WGS) entry which is preliminary data.</text>
</comment>
<organism evidence="1 2">
    <name type="scientific">Sphagnurus paluster</name>
    <dbReference type="NCBI Taxonomy" id="117069"/>
    <lineage>
        <taxon>Eukaryota</taxon>
        <taxon>Fungi</taxon>
        <taxon>Dikarya</taxon>
        <taxon>Basidiomycota</taxon>
        <taxon>Agaricomycotina</taxon>
        <taxon>Agaricomycetes</taxon>
        <taxon>Agaricomycetidae</taxon>
        <taxon>Agaricales</taxon>
        <taxon>Tricholomatineae</taxon>
        <taxon>Lyophyllaceae</taxon>
        <taxon>Sphagnurus</taxon>
    </lineage>
</organism>
<protein>
    <submittedName>
        <fullName evidence="1">Uncharacterized protein</fullName>
    </submittedName>
</protein>
<proteinExistence type="predicted"/>
<dbReference type="Proteomes" id="UP000717328">
    <property type="component" value="Unassembled WGS sequence"/>
</dbReference>
<reference evidence="1" key="2">
    <citation type="submission" date="2021-10" db="EMBL/GenBank/DDBJ databases">
        <title>Phylogenomics reveals ancestral predisposition of the termite-cultivated fungus Termitomyces towards a domesticated lifestyle.</title>
        <authorList>
            <person name="Auxier B."/>
            <person name="Grum-Grzhimaylo A."/>
            <person name="Cardenas M.E."/>
            <person name="Lodge J.D."/>
            <person name="Laessoe T."/>
            <person name="Pedersen O."/>
            <person name="Smith M.E."/>
            <person name="Kuyper T.W."/>
            <person name="Franco-Molano E.A."/>
            <person name="Baroni T.J."/>
            <person name="Aanen D.K."/>
        </authorList>
    </citation>
    <scope>NUCLEOTIDE SEQUENCE</scope>
    <source>
        <strain evidence="1">D49</strain>
    </source>
</reference>
<dbReference type="EMBL" id="JABCKI010000172">
    <property type="protein sequence ID" value="KAG5652009.1"/>
    <property type="molecule type" value="Genomic_DNA"/>
</dbReference>
<evidence type="ECO:0000313" key="1">
    <source>
        <dbReference type="EMBL" id="KAG5652009.1"/>
    </source>
</evidence>
<evidence type="ECO:0000313" key="2">
    <source>
        <dbReference type="Proteomes" id="UP000717328"/>
    </source>
</evidence>
<keyword evidence="2" id="KW-1185">Reference proteome</keyword>
<sequence length="59" mass="6643">MPSLEPQSHANSRNWVPATVHILRATQVNCEIWNSKPVRWPYGIIDAPDVILSRPPGIL</sequence>
<accession>A0A9P7GLI4</accession>
<gene>
    <name evidence="1" type="ORF">H0H81_006624</name>
</gene>
<name>A0A9P7GLI4_9AGAR</name>
<reference evidence="1" key="1">
    <citation type="submission" date="2021-02" db="EMBL/GenBank/DDBJ databases">
        <authorList>
            <person name="Nieuwenhuis M."/>
            <person name="Van De Peppel L.J.J."/>
        </authorList>
    </citation>
    <scope>NUCLEOTIDE SEQUENCE</scope>
    <source>
        <strain evidence="1">D49</strain>
    </source>
</reference>
<dbReference type="AlphaFoldDB" id="A0A9P7GLI4"/>